<reference evidence="1 2" key="1">
    <citation type="journal article" date="2015" name="Genome Biol.">
        <title>Comparative genomics of Steinernema reveals deeply conserved gene regulatory networks.</title>
        <authorList>
            <person name="Dillman A.R."/>
            <person name="Macchietto M."/>
            <person name="Porter C.F."/>
            <person name="Rogers A."/>
            <person name="Williams B."/>
            <person name="Antoshechkin I."/>
            <person name="Lee M.M."/>
            <person name="Goodwin Z."/>
            <person name="Lu X."/>
            <person name="Lewis E.E."/>
            <person name="Goodrich-Blair H."/>
            <person name="Stock S.P."/>
            <person name="Adams B.J."/>
            <person name="Sternberg P.W."/>
            <person name="Mortazavi A."/>
        </authorList>
    </citation>
    <scope>NUCLEOTIDE SEQUENCE [LARGE SCALE GENOMIC DNA]</scope>
    <source>
        <strain evidence="1 2">ALL</strain>
    </source>
</reference>
<dbReference type="AlphaFoldDB" id="A0A4U5NCW4"/>
<reference evidence="1 2" key="2">
    <citation type="journal article" date="2019" name="G3 (Bethesda)">
        <title>Hybrid Assembly of the Genome of the Entomopathogenic Nematode Steinernema carpocapsae Identifies the X-Chromosome.</title>
        <authorList>
            <person name="Serra L."/>
            <person name="Macchietto M."/>
            <person name="Macias-Munoz A."/>
            <person name="McGill C.J."/>
            <person name="Rodriguez I.M."/>
            <person name="Rodriguez B."/>
            <person name="Murad R."/>
            <person name="Mortazavi A."/>
        </authorList>
    </citation>
    <scope>NUCLEOTIDE SEQUENCE [LARGE SCALE GENOMIC DNA]</scope>
    <source>
        <strain evidence="1 2">ALL</strain>
    </source>
</reference>
<name>A0A4U5NCW4_STECR</name>
<accession>A0A4U5NCW4</accession>
<sequence length="110" mass="12556">MRAREQSVKGAGPSIKGWIGDFEVTWKPIGVGQGYVSFVKIEFEDGSKPLKVVLKVPTATRWTACTRRTRDLRVLLNLKFELQHTISVSVINAMSFIIASTYFQNFYIWQ</sequence>
<organism evidence="1 2">
    <name type="scientific">Steinernema carpocapsae</name>
    <name type="common">Entomopathogenic nematode</name>
    <dbReference type="NCBI Taxonomy" id="34508"/>
    <lineage>
        <taxon>Eukaryota</taxon>
        <taxon>Metazoa</taxon>
        <taxon>Ecdysozoa</taxon>
        <taxon>Nematoda</taxon>
        <taxon>Chromadorea</taxon>
        <taxon>Rhabditida</taxon>
        <taxon>Tylenchina</taxon>
        <taxon>Panagrolaimomorpha</taxon>
        <taxon>Strongyloidoidea</taxon>
        <taxon>Steinernematidae</taxon>
        <taxon>Steinernema</taxon>
    </lineage>
</organism>
<proteinExistence type="predicted"/>
<comment type="caution">
    <text evidence="1">The sequence shown here is derived from an EMBL/GenBank/DDBJ whole genome shotgun (WGS) entry which is preliminary data.</text>
</comment>
<evidence type="ECO:0000313" key="1">
    <source>
        <dbReference type="EMBL" id="TKR80767.1"/>
    </source>
</evidence>
<protein>
    <submittedName>
        <fullName evidence="1">Uncharacterized protein</fullName>
    </submittedName>
</protein>
<evidence type="ECO:0000313" key="2">
    <source>
        <dbReference type="Proteomes" id="UP000298663"/>
    </source>
</evidence>
<keyword evidence="2" id="KW-1185">Reference proteome</keyword>
<gene>
    <name evidence="1" type="ORF">L596_014781</name>
</gene>
<dbReference type="EMBL" id="AZBU02000004">
    <property type="protein sequence ID" value="TKR80767.1"/>
    <property type="molecule type" value="Genomic_DNA"/>
</dbReference>
<dbReference type="Proteomes" id="UP000298663">
    <property type="component" value="Unassembled WGS sequence"/>
</dbReference>